<proteinExistence type="predicted"/>
<feature type="region of interest" description="Disordered" evidence="1">
    <location>
        <begin position="1"/>
        <end position="24"/>
    </location>
</feature>
<dbReference type="EMBL" id="JACIET010000002">
    <property type="protein sequence ID" value="MBB4013299.1"/>
    <property type="molecule type" value="Genomic_DNA"/>
</dbReference>
<dbReference type="Proteomes" id="UP000561045">
    <property type="component" value="Unassembled WGS sequence"/>
</dbReference>
<keyword evidence="3" id="KW-1185">Reference proteome</keyword>
<accession>A0A840BP96</accession>
<feature type="region of interest" description="Disordered" evidence="1">
    <location>
        <begin position="41"/>
        <end position="77"/>
    </location>
</feature>
<name>A0A840BP96_9RHOO</name>
<feature type="compositionally biased region" description="Basic and acidic residues" evidence="1">
    <location>
        <begin position="1"/>
        <end position="11"/>
    </location>
</feature>
<evidence type="ECO:0000313" key="3">
    <source>
        <dbReference type="Proteomes" id="UP000561045"/>
    </source>
</evidence>
<reference evidence="2 3" key="1">
    <citation type="submission" date="2020-08" db="EMBL/GenBank/DDBJ databases">
        <title>Genomic Encyclopedia of Type Strains, Phase IV (KMG-IV): sequencing the most valuable type-strain genomes for metagenomic binning, comparative biology and taxonomic classification.</title>
        <authorList>
            <person name="Goeker M."/>
        </authorList>
    </citation>
    <scope>NUCLEOTIDE SEQUENCE [LARGE SCALE GENOMIC DNA]</scope>
    <source>
        <strain evidence="2 3">DSM 106739</strain>
    </source>
</reference>
<dbReference type="RefSeq" id="WP_183635190.1">
    <property type="nucleotide sequence ID" value="NZ_BAABLE010000005.1"/>
</dbReference>
<dbReference type="AlphaFoldDB" id="A0A840BP96"/>
<protein>
    <submittedName>
        <fullName evidence="2">Uncharacterized protein</fullName>
    </submittedName>
</protein>
<evidence type="ECO:0000313" key="2">
    <source>
        <dbReference type="EMBL" id="MBB4013299.1"/>
    </source>
</evidence>
<comment type="caution">
    <text evidence="2">The sequence shown here is derived from an EMBL/GenBank/DDBJ whole genome shotgun (WGS) entry which is preliminary data.</text>
</comment>
<gene>
    <name evidence="2" type="ORF">GGR36_002645</name>
</gene>
<organism evidence="2 3">
    <name type="scientific">Niveibacterium umoris</name>
    <dbReference type="NCBI Taxonomy" id="1193620"/>
    <lineage>
        <taxon>Bacteria</taxon>
        <taxon>Pseudomonadati</taxon>
        <taxon>Pseudomonadota</taxon>
        <taxon>Betaproteobacteria</taxon>
        <taxon>Rhodocyclales</taxon>
        <taxon>Rhodocyclaceae</taxon>
        <taxon>Niveibacterium</taxon>
    </lineage>
</organism>
<sequence length="77" mass="8211">MDQHTARRPGDDDPIGQARFNTKRPTLIGDVGFDAAYATESHPEGLRYGETPRAPGVEPHRPEADSSAEGPAVISIG</sequence>
<evidence type="ECO:0000256" key="1">
    <source>
        <dbReference type="SAM" id="MobiDB-lite"/>
    </source>
</evidence>